<dbReference type="KEGG" id="vih:AB0763_01970"/>
<organism evidence="1">
    <name type="scientific">Vibrio sp. HB236076</name>
    <dbReference type="NCBI Taxonomy" id="3232307"/>
    <lineage>
        <taxon>Bacteria</taxon>
        <taxon>Pseudomonadati</taxon>
        <taxon>Pseudomonadota</taxon>
        <taxon>Gammaproteobacteria</taxon>
        <taxon>Vibrionales</taxon>
        <taxon>Vibrionaceae</taxon>
        <taxon>Vibrio</taxon>
    </lineage>
</organism>
<protein>
    <recommendedName>
        <fullName evidence="2">TIGR04219 family outer membrane beta-barrel protein</fullName>
    </recommendedName>
</protein>
<proteinExistence type="predicted"/>
<sequence length="237" mass="26681">MRKTMTGFAKYFAIGAGVIAITTVANRAVARPLGMTPNYSFYTVKVAANSWWADSNVDGVLRTTKQVPSLGFAFETGFIYWPNLGFEYSQLDTFHSQFDKYDVSLYYPLVNQYAWQLDLGLTWTKLKDGLYINADETQQGTFEEQFFNGFMDISVPLPWAFYGWDLFGKAVIGGQGGVKQYDTQYGLQYHFPYQGVNVTLKGGYRDLELSFSGTQNTLPDDASIDLDGWFVGAQLAF</sequence>
<reference evidence="1" key="1">
    <citation type="submission" date="2024-07" db="EMBL/GenBank/DDBJ databases">
        <title>Genome Analysis of a Potential Novel Vibrio Species Secreting pH- and Thermo-stable Alginate Lyase and its Application in Producing Alginate Oligosaccharides.</title>
        <authorList>
            <person name="Huang H."/>
            <person name="Bao K."/>
        </authorList>
    </citation>
    <scope>NUCLEOTIDE SEQUENCE</scope>
    <source>
        <strain evidence="1">HB236076</strain>
    </source>
</reference>
<dbReference type="RefSeq" id="WP_306102096.1">
    <property type="nucleotide sequence ID" value="NZ_CP162601.1"/>
</dbReference>
<dbReference type="AlphaFoldDB" id="A0AB39HF99"/>
<accession>A0AB39HF99</accession>
<gene>
    <name evidence="1" type="ORF">AB0763_01970</name>
</gene>
<name>A0AB39HF99_9VIBR</name>
<evidence type="ECO:0008006" key="2">
    <source>
        <dbReference type="Google" id="ProtNLM"/>
    </source>
</evidence>
<evidence type="ECO:0000313" key="1">
    <source>
        <dbReference type="EMBL" id="XDK25439.1"/>
    </source>
</evidence>
<dbReference type="EMBL" id="CP162601">
    <property type="protein sequence ID" value="XDK25439.1"/>
    <property type="molecule type" value="Genomic_DNA"/>
</dbReference>